<keyword evidence="1" id="KW-0175">Coiled coil</keyword>
<evidence type="ECO:0000256" key="1">
    <source>
        <dbReference type="SAM" id="Coils"/>
    </source>
</evidence>
<evidence type="ECO:0000313" key="2">
    <source>
        <dbReference type="EMBL" id="CAK0859459.1"/>
    </source>
</evidence>
<dbReference type="EMBL" id="CAUYUJ010015904">
    <property type="protein sequence ID" value="CAK0859459.1"/>
    <property type="molecule type" value="Genomic_DNA"/>
</dbReference>
<gene>
    <name evidence="2" type="ORF">PCOR1329_LOCUS48815</name>
</gene>
<evidence type="ECO:0000313" key="3">
    <source>
        <dbReference type="Proteomes" id="UP001189429"/>
    </source>
</evidence>
<reference evidence="2" key="1">
    <citation type="submission" date="2023-10" db="EMBL/GenBank/DDBJ databases">
        <authorList>
            <person name="Chen Y."/>
            <person name="Shah S."/>
            <person name="Dougan E. K."/>
            <person name="Thang M."/>
            <person name="Chan C."/>
        </authorList>
    </citation>
    <scope>NUCLEOTIDE SEQUENCE [LARGE SCALE GENOMIC DNA]</scope>
</reference>
<proteinExistence type="predicted"/>
<name>A0ABN9UIG1_9DINO</name>
<accession>A0ABN9UIG1</accession>
<keyword evidence="3" id="KW-1185">Reference proteome</keyword>
<sequence length="468" mass="49589">MEVFVSAGCVDGPPSCPEDEEGLDALESAISSIGHWRKTCRGKASSTLKAEQAVQDTIKRLATAIVDSSEALVNLDFLVKLEVIMHHFSVAADFALTGDGCRLEGTCAPLLGKRNAAEICRSEVEILAAARKYLGDPTEANADALHGTLQNNTKVAISGGTEMAVIARTAALLHQKIELLRSIDVDGPVQRLEFSTLVRGGLLLESIGDLLVQTITHDGDGSNLRMAINMRGYDVRSSLLAAQLLERFQCTAVGPNADYAMIKGAFDELGSVINALPATASDDFDDVLTICDLDAFKAFSELVAPWKPFAVAALKARAESRVEDAAKAADEVNEKLAAIAGGMADGGSGWAALHAHARTAVFRQTGISNKIKSLERELREKQADLNRAAKVCDVAEAGLEKARDRWQPTVAKAHLTVTVASLAQAASAEGPRCAGGIQRDLDATQAKSVAAESAPPALWAEVQRKLAQ</sequence>
<organism evidence="2 3">
    <name type="scientific">Prorocentrum cordatum</name>
    <dbReference type="NCBI Taxonomy" id="2364126"/>
    <lineage>
        <taxon>Eukaryota</taxon>
        <taxon>Sar</taxon>
        <taxon>Alveolata</taxon>
        <taxon>Dinophyceae</taxon>
        <taxon>Prorocentrales</taxon>
        <taxon>Prorocentraceae</taxon>
        <taxon>Prorocentrum</taxon>
    </lineage>
</organism>
<protein>
    <submittedName>
        <fullName evidence="2">Uncharacterized protein</fullName>
    </submittedName>
</protein>
<comment type="caution">
    <text evidence="2">The sequence shown here is derived from an EMBL/GenBank/DDBJ whole genome shotgun (WGS) entry which is preliminary data.</text>
</comment>
<feature type="coiled-coil region" evidence="1">
    <location>
        <begin position="364"/>
        <end position="391"/>
    </location>
</feature>
<dbReference type="Proteomes" id="UP001189429">
    <property type="component" value="Unassembled WGS sequence"/>
</dbReference>